<dbReference type="EMBL" id="WBOT01000002">
    <property type="protein sequence ID" value="KAB2333667.1"/>
    <property type="molecule type" value="Genomic_DNA"/>
</dbReference>
<dbReference type="RefSeq" id="WP_151573072.1">
    <property type="nucleotide sequence ID" value="NZ_WBOT01000002.1"/>
</dbReference>
<dbReference type="Proteomes" id="UP000441354">
    <property type="component" value="Unassembled WGS sequence"/>
</dbReference>
<reference evidence="3 4" key="1">
    <citation type="journal article" date="2014" name="Arch. Microbiol.">
        <title>Bacillus mesophilum sp. nov., strain IITR-54T, a novel 4-chlorobiphenyl dechlorinating bacterium.</title>
        <authorList>
            <person name="Manickam N."/>
            <person name="Singh N.K."/>
            <person name="Bajaj A."/>
            <person name="Kumar R.M."/>
            <person name="Kaur G."/>
            <person name="Kaur N."/>
            <person name="Bala M."/>
            <person name="Kumar A."/>
            <person name="Mayilraj S."/>
        </authorList>
    </citation>
    <scope>NUCLEOTIDE SEQUENCE [LARGE SCALE GENOMIC DNA]</scope>
    <source>
        <strain evidence="3 4">IITR-54</strain>
    </source>
</reference>
<feature type="chain" id="PRO_5030651734" evidence="2">
    <location>
        <begin position="24"/>
        <end position="261"/>
    </location>
</feature>
<feature type="transmembrane region" description="Helical" evidence="1">
    <location>
        <begin position="226"/>
        <end position="246"/>
    </location>
</feature>
<proteinExistence type="predicted"/>
<evidence type="ECO:0000256" key="1">
    <source>
        <dbReference type="SAM" id="Phobius"/>
    </source>
</evidence>
<organism evidence="3 4">
    <name type="scientific">Bacillus mesophilum</name>
    <dbReference type="NCBI Taxonomy" id="1071718"/>
    <lineage>
        <taxon>Bacteria</taxon>
        <taxon>Bacillati</taxon>
        <taxon>Bacillota</taxon>
        <taxon>Bacilli</taxon>
        <taxon>Bacillales</taxon>
        <taxon>Bacillaceae</taxon>
        <taxon>Bacillus</taxon>
    </lineage>
</organism>
<evidence type="ECO:0000313" key="4">
    <source>
        <dbReference type="Proteomes" id="UP000441354"/>
    </source>
</evidence>
<keyword evidence="4" id="KW-1185">Reference proteome</keyword>
<evidence type="ECO:0000256" key="2">
    <source>
        <dbReference type="SAM" id="SignalP"/>
    </source>
</evidence>
<feature type="signal peptide" evidence="2">
    <location>
        <begin position="1"/>
        <end position="23"/>
    </location>
</feature>
<name>A0A7V7RNP9_9BACI</name>
<protein>
    <submittedName>
        <fullName evidence="3">Sporulation protein YpjB</fullName>
    </submittedName>
</protein>
<keyword evidence="1" id="KW-0472">Membrane</keyword>
<dbReference type="OrthoDB" id="2988195at2"/>
<dbReference type="AlphaFoldDB" id="A0A7V7RNP9"/>
<accession>A0A7V7RNP9</accession>
<keyword evidence="2" id="KW-0732">Signal</keyword>
<gene>
    <name evidence="3" type="primary">ypjB</name>
    <name evidence="3" type="ORF">F7732_06155</name>
</gene>
<dbReference type="InterPro" id="IPR014231">
    <property type="entry name" value="Spore_YpjB"/>
</dbReference>
<keyword evidence="1" id="KW-1133">Transmembrane helix</keyword>
<keyword evidence="1" id="KW-0812">Transmembrane</keyword>
<sequence>MKKPYLLLLSILFLILMPFSVYAESSSPVDKLNEISDEALQMMKLKRYDDAKRLLDYFSEQYVYATGNERPFTSEELRAVTSTHHEALKAAVSSEMNYTDRVNSLTKFRLVMDAVTSTYQPMWTEMESPILSVFNDAKEAAERGDTEKFHVSYNSFLNLYHVVYPSMKLDISPERMQNVDTQVQYIDQYRPNIISSGQPNEQLEALEADLQSIFEDMTEDEADPSLWWVIISTGSIIILTLSYVGWRKYNGDKRKQKKQES</sequence>
<comment type="caution">
    <text evidence="3">The sequence shown here is derived from an EMBL/GenBank/DDBJ whole genome shotgun (WGS) entry which is preliminary data.</text>
</comment>
<dbReference type="Pfam" id="PF09577">
    <property type="entry name" value="Spore_YpjB"/>
    <property type="match status" value="1"/>
</dbReference>
<evidence type="ECO:0000313" key="3">
    <source>
        <dbReference type="EMBL" id="KAB2333667.1"/>
    </source>
</evidence>
<dbReference type="NCBIfam" id="TIGR02878">
    <property type="entry name" value="spore_ypjB"/>
    <property type="match status" value="1"/>
</dbReference>